<dbReference type="OrthoDB" id="7473114at2759"/>
<dbReference type="InParanoid" id="A0A1Q3CNC2"/>
<dbReference type="InterPro" id="IPR043502">
    <property type="entry name" value="DNA/RNA_pol_sf"/>
</dbReference>
<dbReference type="InterPro" id="IPR013103">
    <property type="entry name" value="RVT_2"/>
</dbReference>
<dbReference type="SUPFAM" id="SSF56672">
    <property type="entry name" value="DNA/RNA polymerases"/>
    <property type="match status" value="1"/>
</dbReference>
<feature type="non-terminal residue" evidence="2">
    <location>
        <position position="162"/>
    </location>
</feature>
<name>A0A1Q3CNC2_CEPFO</name>
<organism evidence="2 3">
    <name type="scientific">Cephalotus follicularis</name>
    <name type="common">Albany pitcher plant</name>
    <dbReference type="NCBI Taxonomy" id="3775"/>
    <lineage>
        <taxon>Eukaryota</taxon>
        <taxon>Viridiplantae</taxon>
        <taxon>Streptophyta</taxon>
        <taxon>Embryophyta</taxon>
        <taxon>Tracheophyta</taxon>
        <taxon>Spermatophyta</taxon>
        <taxon>Magnoliopsida</taxon>
        <taxon>eudicotyledons</taxon>
        <taxon>Gunneridae</taxon>
        <taxon>Pentapetalae</taxon>
        <taxon>rosids</taxon>
        <taxon>fabids</taxon>
        <taxon>Oxalidales</taxon>
        <taxon>Cephalotaceae</taxon>
        <taxon>Cephalotus</taxon>
    </lineage>
</organism>
<feature type="domain" description="Reverse transcriptase Ty1/copia-type" evidence="1">
    <location>
        <begin position="12"/>
        <end position="159"/>
    </location>
</feature>
<dbReference type="Pfam" id="PF07727">
    <property type="entry name" value="RVT_2"/>
    <property type="match status" value="1"/>
</dbReference>
<gene>
    <name evidence="2" type="ORF">CFOL_v3_25209</name>
</gene>
<dbReference type="AlphaFoldDB" id="A0A1Q3CNC2"/>
<keyword evidence="3" id="KW-1185">Reference proteome</keyword>
<comment type="caution">
    <text evidence="2">The sequence shown here is derived from an EMBL/GenBank/DDBJ whole genome shotgun (WGS) entry which is preliminary data.</text>
</comment>
<evidence type="ECO:0000313" key="3">
    <source>
        <dbReference type="Proteomes" id="UP000187406"/>
    </source>
</evidence>
<dbReference type="Proteomes" id="UP000187406">
    <property type="component" value="Unassembled WGS sequence"/>
</dbReference>
<reference evidence="3" key="1">
    <citation type="submission" date="2016-04" db="EMBL/GenBank/DDBJ databases">
        <title>Cephalotus genome sequencing.</title>
        <authorList>
            <person name="Fukushima K."/>
            <person name="Hasebe M."/>
            <person name="Fang X."/>
        </authorList>
    </citation>
    <scope>NUCLEOTIDE SEQUENCE [LARGE SCALE GENOMIC DNA]</scope>
    <source>
        <strain evidence="3">cv. St1</strain>
    </source>
</reference>
<protein>
    <submittedName>
        <fullName evidence="2">RVT_2 domain-containing protein</fullName>
    </submittedName>
</protein>
<proteinExistence type="predicted"/>
<evidence type="ECO:0000259" key="1">
    <source>
        <dbReference type="Pfam" id="PF07727"/>
    </source>
</evidence>
<dbReference type="STRING" id="3775.A0A1Q3CNC2"/>
<sequence>MNEEFNALLRNGTWVLTPPPIGRNIIGSKWVFKIKQHSDGSVERYKARLVAKGYSQEPGLDYADTFSPVVKPTTIRTVLALAVSSAWPIRQLDVHNAFLHGNIFEDLYMQQPPGFIHPQFPHHVCKLRKSLYGLKQAPRAWFERLSSFLLHCGFTGSKTDSS</sequence>
<accession>A0A1Q3CNC2</accession>
<dbReference type="EMBL" id="BDDD01002481">
    <property type="protein sequence ID" value="GAV81756.1"/>
    <property type="molecule type" value="Genomic_DNA"/>
</dbReference>
<evidence type="ECO:0000313" key="2">
    <source>
        <dbReference type="EMBL" id="GAV81756.1"/>
    </source>
</evidence>